<feature type="compositionally biased region" description="Low complexity" evidence="1">
    <location>
        <begin position="343"/>
        <end position="358"/>
    </location>
</feature>
<feature type="region of interest" description="Disordered" evidence="1">
    <location>
        <begin position="1639"/>
        <end position="1665"/>
    </location>
</feature>
<feature type="domain" description="Tf2-1-like SH3-like" evidence="3">
    <location>
        <begin position="832"/>
        <end position="882"/>
    </location>
</feature>
<dbReference type="InterPro" id="IPR043502">
    <property type="entry name" value="DNA/RNA_pol_sf"/>
</dbReference>
<dbReference type="PANTHER" id="PTHR48258:SF14">
    <property type="entry name" value="OS02G0583300 PROTEIN"/>
    <property type="match status" value="1"/>
</dbReference>
<dbReference type="InterPro" id="IPR056924">
    <property type="entry name" value="SH3_Tf2-1"/>
</dbReference>
<dbReference type="InterPro" id="IPR043128">
    <property type="entry name" value="Rev_trsase/Diguanyl_cyclase"/>
</dbReference>
<dbReference type="Pfam" id="PF24626">
    <property type="entry name" value="SH3_Tf2-1"/>
    <property type="match status" value="1"/>
</dbReference>
<dbReference type="Pfam" id="PF02992">
    <property type="entry name" value="Transposase_21"/>
    <property type="match status" value="1"/>
</dbReference>
<feature type="region of interest" description="Disordered" evidence="1">
    <location>
        <begin position="377"/>
        <end position="404"/>
    </location>
</feature>
<dbReference type="SUPFAM" id="SSF56672">
    <property type="entry name" value="DNA/RNA polymerases"/>
    <property type="match status" value="1"/>
</dbReference>
<evidence type="ECO:0000259" key="3">
    <source>
        <dbReference type="Pfam" id="PF24626"/>
    </source>
</evidence>
<dbReference type="EMBL" id="BKCJ010015109">
    <property type="protein sequence ID" value="GEV11811.1"/>
    <property type="molecule type" value="Genomic_DNA"/>
</dbReference>
<evidence type="ECO:0008006" key="5">
    <source>
        <dbReference type="Google" id="ProtNLM"/>
    </source>
</evidence>
<protein>
    <recommendedName>
        <fullName evidence="5">Reverse transcriptase domain-containing protein</fullName>
    </recommendedName>
</protein>
<feature type="region of interest" description="Disordered" evidence="1">
    <location>
        <begin position="328"/>
        <end position="358"/>
    </location>
</feature>
<feature type="compositionally biased region" description="Basic and acidic residues" evidence="1">
    <location>
        <begin position="1640"/>
        <end position="1653"/>
    </location>
</feature>
<sequence length="1758" mass="201577">MSDSKDYAVTYMEVPGSEHPPYPDYVPGPEHPPSPVYVPYVLEPAYLKFMPPEDDVLLVKEQHLPADEDEEENLALANSVLPPTYHTTARMSVRAQTSIPLPSEIEVARLLAIPTPPPSPLTPYSSPLPQIPSVPLPTSPTHPLGYQATMASMAMMRASTPSTYILAPRSETPPLGIPLILPIPLPTSSPPLLLPSIDHRADVLEVTPTRGFRADYDFVGTLDVEIRRNPDREIGYEITNVWEDPNEIAEEILATDVVELSKRMIDFVTTIRQDTDGIYRRLDDAHDDMLLMCGQLNSLCRDRRSHIRTVRLMKSEARAPREAWVQSMDASDMARSGQMAPKITTRSSPTITTTTTTPMTDAQLKALIDQGVADALAASDADRSKNGKDNHDSEMGTNPKKKVTNKYYSRGKIKKLEVEMWNMKVKGTDVVSYNQRFQELALMCTRIFPKESDKIERHVGSFPDMIHGSVMASKPKTMQDVVEFATELMDKKICTFLNTRLRIKGSLRTLHGTIRTNNNNKTRGRTLVGLTLLGLESISLTTKGASGQVQKLLALSAEPRLHKAQFLTLGSSGLAFQEEGWIILIVHRLPRTKKANGYHQLRVRKEDILTTTFRTRYGHYEFQVMPFGLTNASAVFMDLMNRVHEDHLKEILELLKKEELYAKFSKCEFGFPRTKCTVFTNTKSLQHILDQKELNMRQRRWLELLSDYDCEIRYHPGKANVVAGALSRKERNKPLRARALVMTIGLNLPKQILEAQTEAHKPENFKKEDPAIFVPMRENDPMEKLARMYLKEVVTRHGIPVSIIYDHDPRFVSNLWRSLQKALGASLDMRDIRFGKRRKLNPRYVRPFKVLEKVGSVAYKIELPQELSRVHNTFHASNLKKCYADEPLAVLMDGFHYDDKLYFMEEPVEIMDQEVTRLKQICIPIVKVRWNSRRENHRKEEDQEGNNSPEIETLLLFPIHDGSHHDSLWVMVIDKSWTRLGRHEKSFYTGLKKFIEDCKPFDPSNKTWIYYGKLDLPLPLPIIDNTRQPQMSDMTACLNDLSYILLNNEQNNLTQRDIGETINEPTQAKHNEFKELYASANEELYLDCDYEMTWHATGKCTGPGKMQHPVDGRAWKNFDTKYLDFLKEPRNVQLGLAADGFNPFGNLKSSFMLTMLILGPKSLGKDIDVYLRPLIDDINDLWANPGFKTIDVTTCQKFNMRAMVLWTINDFPAQSSLSGWSGKGYKAYPAWIKDTSSIRVLGKTAYVGHRRFLKKPYKWRRSVEFNGETEDGDPPREFNRDQIQAQLDRLPTQAFEGGPIHPRWMYPFERFMKKLKNYVRNKAKLEGSIAEGYVAEEALTFICKSIGLRPVIRFDDQELKKVICKFSNKDMKEEFLDWFGSQISQRHVDKDPSVSTSSELFDLTCGPTPTLISVNSFVVNGVRFVMYSYNERHTAQNSGICSPGGKDREIYYGQLQEIIKFSYLFFKVVLFQVKWFNTSNKGRKVKHLVLRNNMTQIWTKGESFKDDQYILATQVKQVFYLKDMARRPPNWKVVKHVNHKKFLNEGVIVVEDDPDVIHLDNSSDLALSTSLNDLDFTTLHIDGQSTDVDAPPNIIDVDEYDHIMDDEDVIPHDLEDSNDEDLVNVDDDDDDVAVVYSNVERGHDDDCGGDDRKGTRKPNLGGRKAGRLCTRQETRNLRLKEIMNVHGLVLIWFEWNDRETMMTLDDHVAHWANYLGELIRDLQMHYPSWRQVSPERKAGVLEKIRTQFDLKPHMQSEC</sequence>
<evidence type="ECO:0000313" key="4">
    <source>
        <dbReference type="EMBL" id="GEV11811.1"/>
    </source>
</evidence>
<dbReference type="InterPro" id="IPR004242">
    <property type="entry name" value="Transposase_21"/>
</dbReference>
<proteinExistence type="predicted"/>
<dbReference type="PANTHER" id="PTHR48258">
    <property type="entry name" value="DUF4218 DOMAIN-CONTAINING PROTEIN-RELATED"/>
    <property type="match status" value="1"/>
</dbReference>
<feature type="domain" description="DUF4216" evidence="2">
    <location>
        <begin position="1462"/>
        <end position="1534"/>
    </location>
</feature>
<dbReference type="InterPro" id="IPR025312">
    <property type="entry name" value="DUF4216"/>
</dbReference>
<feature type="compositionally biased region" description="Basic and acidic residues" evidence="1">
    <location>
        <begin position="380"/>
        <end position="394"/>
    </location>
</feature>
<dbReference type="Gene3D" id="3.30.70.270">
    <property type="match status" value="1"/>
</dbReference>
<organism evidence="4">
    <name type="scientific">Tanacetum cinerariifolium</name>
    <name type="common">Dalmatian daisy</name>
    <name type="synonym">Chrysanthemum cinerariifolium</name>
    <dbReference type="NCBI Taxonomy" id="118510"/>
    <lineage>
        <taxon>Eukaryota</taxon>
        <taxon>Viridiplantae</taxon>
        <taxon>Streptophyta</taxon>
        <taxon>Embryophyta</taxon>
        <taxon>Tracheophyta</taxon>
        <taxon>Spermatophyta</taxon>
        <taxon>Magnoliopsida</taxon>
        <taxon>eudicotyledons</taxon>
        <taxon>Gunneridae</taxon>
        <taxon>Pentapetalae</taxon>
        <taxon>asterids</taxon>
        <taxon>campanulids</taxon>
        <taxon>Asterales</taxon>
        <taxon>Asteraceae</taxon>
        <taxon>Asteroideae</taxon>
        <taxon>Anthemideae</taxon>
        <taxon>Anthemidinae</taxon>
        <taxon>Tanacetum</taxon>
    </lineage>
</organism>
<gene>
    <name evidence="4" type="ORF">Tci_083788</name>
</gene>
<dbReference type="Pfam" id="PF13952">
    <property type="entry name" value="DUF4216"/>
    <property type="match status" value="1"/>
</dbReference>
<comment type="caution">
    <text evidence="4">The sequence shown here is derived from an EMBL/GenBank/DDBJ whole genome shotgun (WGS) entry which is preliminary data.</text>
</comment>
<dbReference type="Gene3D" id="3.10.10.10">
    <property type="entry name" value="HIV Type 1 Reverse Transcriptase, subunit A, domain 1"/>
    <property type="match status" value="1"/>
</dbReference>
<dbReference type="CDD" id="cd01647">
    <property type="entry name" value="RT_LTR"/>
    <property type="match status" value="1"/>
</dbReference>
<evidence type="ECO:0000256" key="1">
    <source>
        <dbReference type="SAM" id="MobiDB-lite"/>
    </source>
</evidence>
<name>A0A699GM45_TANCI</name>
<evidence type="ECO:0000259" key="2">
    <source>
        <dbReference type="Pfam" id="PF13952"/>
    </source>
</evidence>
<reference evidence="4" key="1">
    <citation type="journal article" date="2019" name="Sci. Rep.">
        <title>Draft genome of Tanacetum cinerariifolium, the natural source of mosquito coil.</title>
        <authorList>
            <person name="Yamashiro T."/>
            <person name="Shiraishi A."/>
            <person name="Satake H."/>
            <person name="Nakayama K."/>
        </authorList>
    </citation>
    <scope>NUCLEOTIDE SEQUENCE</scope>
</reference>
<accession>A0A699GM45</accession>